<dbReference type="InterPro" id="IPR000917">
    <property type="entry name" value="Sulfatase_N"/>
</dbReference>
<feature type="domain" description="Sulfatase N-terminal" evidence="1">
    <location>
        <begin position="4"/>
        <end position="336"/>
    </location>
</feature>
<dbReference type="AlphaFoldDB" id="A0A9X7VYH9"/>
<protein>
    <submittedName>
        <fullName evidence="2">Sulfatase-like hydrolase/transferase</fullName>
    </submittedName>
</protein>
<dbReference type="PANTHER" id="PTHR46615">
    <property type="entry name" value="ARYLSULFATASE K"/>
    <property type="match status" value="1"/>
</dbReference>
<accession>A0A9X7VYH9</accession>
<evidence type="ECO:0000313" key="2">
    <source>
        <dbReference type="EMBL" id="QSO47394.1"/>
    </source>
</evidence>
<dbReference type="PANTHER" id="PTHR46615:SF1">
    <property type="entry name" value="ARYLSULFATASE K"/>
    <property type="match status" value="1"/>
</dbReference>
<dbReference type="EMBL" id="CP071182">
    <property type="protein sequence ID" value="QSO47394.1"/>
    <property type="molecule type" value="Genomic_DNA"/>
</dbReference>
<dbReference type="KEGG" id="afx:JZ786_23915"/>
<proteinExistence type="predicted"/>
<sequence length="480" mass="53903">MDKPDILIFLSDQHHANYAGVMGETSIRTPNIDQLAKDGVVFDNAYTGCPLCVPARSSFLSGQLPSKNGVFDNEGCLAGDQATFIHSLAASGYETVLCGRMHFLGEDQRHGFTKRIFGEFTPLFWGRSGEARKDLGPYVGKCSEPGCLDIIGGGNSPVLEYDRAVIQAAKGYLSQRHDKPQCVVVGTYGPHFVYVSPPELYKYYQGIVGIPRHNQRNTNYSHPLLEAKRREVDDERIVKARAAYYGMIETLDTHLGDLRTQWDDYLARSQRTGVFLYVSDHGDQAGEHHMFGKQTFYEGSAKIPLIFQGSGMVRNQRIKGCVSFMDIGPTLCDLVGATVLPEQDGKSLIHQITTGEDDEPDRAVFSEFMDSTSEGDYVLGAMVRQREWKLVSYSQFESNDLLFNLTDDPFETTNLTAIYPDKYRELKELLVSRSNPEAAISQYVNKQQYRQILGEWGRNSDVAEEERWVVPANATYLPEY</sequence>
<reference evidence="2 3" key="1">
    <citation type="submission" date="2021-02" db="EMBL/GenBank/DDBJ databases">
        <title>Alicyclobacillus curvatus sp. nov. and Alicyclobacillus mengziensis sp. nov., two acidophilic bacteria isolated from acid mine drainage.</title>
        <authorList>
            <person name="Huang Y."/>
        </authorList>
    </citation>
    <scope>NUCLEOTIDE SEQUENCE [LARGE SCALE GENOMIC DNA]</scope>
    <source>
        <strain evidence="2 3">S30H14</strain>
    </source>
</reference>
<gene>
    <name evidence="2" type="ORF">JZ786_23915</name>
</gene>
<name>A0A9X7VYH9_9BACL</name>
<dbReference type="InterPro" id="IPR017850">
    <property type="entry name" value="Alkaline_phosphatase_core_sf"/>
</dbReference>
<dbReference type="InterPro" id="IPR051849">
    <property type="entry name" value="GAG-degrading_sulfatase"/>
</dbReference>
<evidence type="ECO:0000313" key="3">
    <source>
        <dbReference type="Proteomes" id="UP000663505"/>
    </source>
</evidence>
<keyword evidence="3" id="KW-1185">Reference proteome</keyword>
<keyword evidence="2" id="KW-0378">Hydrolase</keyword>
<dbReference type="Pfam" id="PF00884">
    <property type="entry name" value="Sulfatase"/>
    <property type="match status" value="1"/>
</dbReference>
<dbReference type="GO" id="GO:0004065">
    <property type="term" value="F:arylsulfatase activity"/>
    <property type="evidence" value="ECO:0007669"/>
    <property type="project" value="TreeGrafter"/>
</dbReference>
<organism evidence="2 3">
    <name type="scientific">Alicyclobacillus mengziensis</name>
    <dbReference type="NCBI Taxonomy" id="2931921"/>
    <lineage>
        <taxon>Bacteria</taxon>
        <taxon>Bacillati</taxon>
        <taxon>Bacillota</taxon>
        <taxon>Bacilli</taxon>
        <taxon>Bacillales</taxon>
        <taxon>Alicyclobacillaceae</taxon>
        <taxon>Alicyclobacillus</taxon>
    </lineage>
</organism>
<dbReference type="Proteomes" id="UP000663505">
    <property type="component" value="Chromosome"/>
</dbReference>
<dbReference type="SUPFAM" id="SSF53649">
    <property type="entry name" value="Alkaline phosphatase-like"/>
    <property type="match status" value="1"/>
</dbReference>
<dbReference type="CDD" id="cd16037">
    <property type="entry name" value="sulfatase_like"/>
    <property type="match status" value="1"/>
</dbReference>
<dbReference type="GO" id="GO:0015024">
    <property type="term" value="F:glucuronate-2-sulfatase activity"/>
    <property type="evidence" value="ECO:0007669"/>
    <property type="project" value="TreeGrafter"/>
</dbReference>
<dbReference type="RefSeq" id="WP_206656745.1">
    <property type="nucleotide sequence ID" value="NZ_CP071182.1"/>
</dbReference>
<evidence type="ECO:0000259" key="1">
    <source>
        <dbReference type="Pfam" id="PF00884"/>
    </source>
</evidence>
<dbReference type="Gene3D" id="3.40.720.10">
    <property type="entry name" value="Alkaline Phosphatase, subunit A"/>
    <property type="match status" value="1"/>
</dbReference>